<dbReference type="Proteomes" id="UP000614469">
    <property type="component" value="Unassembled WGS sequence"/>
</dbReference>
<dbReference type="Pfam" id="PF00581">
    <property type="entry name" value="Rhodanese"/>
    <property type="match status" value="1"/>
</dbReference>
<feature type="transmembrane region" description="Helical" evidence="1">
    <location>
        <begin position="54"/>
        <end position="77"/>
    </location>
</feature>
<dbReference type="InterPro" id="IPR001763">
    <property type="entry name" value="Rhodanese-like_dom"/>
</dbReference>
<dbReference type="CDD" id="cd00158">
    <property type="entry name" value="RHOD"/>
    <property type="match status" value="1"/>
</dbReference>
<dbReference type="SUPFAM" id="SSF52821">
    <property type="entry name" value="Rhodanese/Cell cycle control phosphatase"/>
    <property type="match status" value="1"/>
</dbReference>
<proteinExistence type="predicted"/>
<dbReference type="SMART" id="SM00450">
    <property type="entry name" value="RHOD"/>
    <property type="match status" value="1"/>
</dbReference>
<feature type="transmembrane region" description="Helical" evidence="1">
    <location>
        <begin position="160"/>
        <end position="184"/>
    </location>
</feature>
<comment type="caution">
    <text evidence="4">The sequence shown here is derived from an EMBL/GenBank/DDBJ whole genome shotgun (WGS) entry which is preliminary data.</text>
</comment>
<dbReference type="InterPro" id="IPR036873">
    <property type="entry name" value="Rhodanese-like_dom_sf"/>
</dbReference>
<dbReference type="PROSITE" id="PS50042">
    <property type="entry name" value="CNMP_BINDING_3"/>
    <property type="match status" value="1"/>
</dbReference>
<protein>
    <submittedName>
        <fullName evidence="4">YeeE/YedE family protein</fullName>
    </submittedName>
</protein>
<dbReference type="EMBL" id="JACNJN010000027">
    <property type="protein sequence ID" value="MBC8333833.1"/>
    <property type="molecule type" value="Genomic_DNA"/>
</dbReference>
<keyword evidence="1" id="KW-0812">Transmembrane</keyword>
<feature type="domain" description="Cyclic nucleotide-binding" evidence="2">
    <location>
        <begin position="124"/>
        <end position="176"/>
    </location>
</feature>
<feature type="domain" description="Rhodanese" evidence="3">
    <location>
        <begin position="261"/>
        <end position="352"/>
    </location>
</feature>
<feature type="transmembrane region" description="Helical" evidence="1">
    <location>
        <begin position="15"/>
        <end position="33"/>
    </location>
</feature>
<name>A0A8J6NEL9_9CHLR</name>
<feature type="transmembrane region" description="Helical" evidence="1">
    <location>
        <begin position="121"/>
        <end position="140"/>
    </location>
</feature>
<feature type="transmembrane region" description="Helical" evidence="1">
    <location>
        <begin position="89"/>
        <end position="109"/>
    </location>
</feature>
<dbReference type="Pfam" id="PF04143">
    <property type="entry name" value="Sulf_transp"/>
    <property type="match status" value="1"/>
</dbReference>
<evidence type="ECO:0000259" key="2">
    <source>
        <dbReference type="PROSITE" id="PS50042"/>
    </source>
</evidence>
<organism evidence="4 5">
    <name type="scientific">Candidatus Desulfolinea nitratireducens</name>
    <dbReference type="NCBI Taxonomy" id="2841698"/>
    <lineage>
        <taxon>Bacteria</taxon>
        <taxon>Bacillati</taxon>
        <taxon>Chloroflexota</taxon>
        <taxon>Anaerolineae</taxon>
        <taxon>Anaerolineales</taxon>
        <taxon>Anaerolineales incertae sedis</taxon>
        <taxon>Candidatus Desulfolinea</taxon>
    </lineage>
</organism>
<evidence type="ECO:0000313" key="4">
    <source>
        <dbReference type="EMBL" id="MBC8333833.1"/>
    </source>
</evidence>
<gene>
    <name evidence="4" type="ORF">H8E29_01070</name>
</gene>
<evidence type="ECO:0000313" key="5">
    <source>
        <dbReference type="Proteomes" id="UP000614469"/>
    </source>
</evidence>
<evidence type="ECO:0000259" key="3">
    <source>
        <dbReference type="PROSITE" id="PS50206"/>
    </source>
</evidence>
<keyword evidence="1" id="KW-1133">Transmembrane helix</keyword>
<feature type="transmembrane region" description="Helical" evidence="1">
    <location>
        <begin position="204"/>
        <end position="223"/>
    </location>
</feature>
<accession>A0A8J6NEL9</accession>
<dbReference type="InterPro" id="IPR007272">
    <property type="entry name" value="Sulf_transp_TsuA/YedE"/>
</dbReference>
<dbReference type="Gene3D" id="3.40.250.10">
    <property type="entry name" value="Rhodanese-like domain"/>
    <property type="match status" value="1"/>
</dbReference>
<sequence length="413" mass="45914">MIPFPLSLEPTYGKLIAYLVFLLIGLAFGYVLESSGFNKSTLLAKQFYFKDLRVFKVFFTAIVTAMLMIFGAAAIGLLDYNLIWVNPTYLWSGIVGGLIMGVGFILGGFCPGTSLVALATFKIDGILFVLGGLVGVFIFGETEQLITYFFNGSYFGRVTLMDVFNIPTGVIVIGVTLMALFMFWGGEKLERSIGGKAADSEPKARYIGAAVVVTLAIIIAFVGQPTSEDRWNLIESVKQPELDARAYQIHPAELLHNFHEHKINLKVIDVRSESDYNIFHIMDSQNLSLEELPSLISEFHLEPANTLFVVASNDEKDSTEAWKYLVAESVPNVYILEGGINYWLDTFATEYEKEFCEGNKDNCQDEELRYIFTQALGASCPAAYPEPEHFEDLEYITKIKMELKRAPTGGGCG</sequence>
<dbReference type="InterPro" id="IPR000595">
    <property type="entry name" value="cNMP-bd_dom"/>
</dbReference>
<evidence type="ECO:0000256" key="1">
    <source>
        <dbReference type="SAM" id="Phobius"/>
    </source>
</evidence>
<dbReference type="PROSITE" id="PS50206">
    <property type="entry name" value="RHODANESE_3"/>
    <property type="match status" value="1"/>
</dbReference>
<dbReference type="AlphaFoldDB" id="A0A8J6NEL9"/>
<reference evidence="4 5" key="1">
    <citation type="submission" date="2020-08" db="EMBL/GenBank/DDBJ databases">
        <title>Bridging the membrane lipid divide: bacteria of the FCB group superphylum have the potential to synthesize archaeal ether lipids.</title>
        <authorList>
            <person name="Villanueva L."/>
            <person name="Von Meijenfeldt F.A.B."/>
            <person name="Westbye A.B."/>
            <person name="Yadav S."/>
            <person name="Hopmans E.C."/>
            <person name="Dutilh B.E."/>
            <person name="Sinninghe Damste J.S."/>
        </authorList>
    </citation>
    <scope>NUCLEOTIDE SEQUENCE [LARGE SCALE GENOMIC DNA]</scope>
    <source>
        <strain evidence="4">NIOZ-UU36</strain>
    </source>
</reference>
<keyword evidence="1" id="KW-0472">Membrane</keyword>